<name>A0ACB0ZYT7_MELEN</name>
<evidence type="ECO:0000313" key="2">
    <source>
        <dbReference type="Proteomes" id="UP001497535"/>
    </source>
</evidence>
<sequence>MVVPLQSNEFFNITDSKKFLALSQYKGGIPQICLSKIFFYKNKNFIFIFSSLNYWGKNSFLFSSRV</sequence>
<gene>
    <name evidence="1" type="ORF">MENTE1834_LOCUS31719</name>
</gene>
<accession>A0ACB0ZYT7</accession>
<proteinExistence type="predicted"/>
<reference evidence="1" key="1">
    <citation type="submission" date="2023-11" db="EMBL/GenBank/DDBJ databases">
        <authorList>
            <person name="Poullet M."/>
        </authorList>
    </citation>
    <scope>NUCLEOTIDE SEQUENCE</scope>
    <source>
        <strain evidence="1">E1834</strain>
    </source>
</reference>
<dbReference type="EMBL" id="CAVMJV010000053">
    <property type="protein sequence ID" value="CAK5084327.1"/>
    <property type="molecule type" value="Genomic_DNA"/>
</dbReference>
<comment type="caution">
    <text evidence="1">The sequence shown here is derived from an EMBL/GenBank/DDBJ whole genome shotgun (WGS) entry which is preliminary data.</text>
</comment>
<dbReference type="Proteomes" id="UP001497535">
    <property type="component" value="Unassembled WGS sequence"/>
</dbReference>
<evidence type="ECO:0000313" key="1">
    <source>
        <dbReference type="EMBL" id="CAK5084327.1"/>
    </source>
</evidence>
<keyword evidence="2" id="KW-1185">Reference proteome</keyword>
<protein>
    <submittedName>
        <fullName evidence="1">Uncharacterized protein</fullName>
    </submittedName>
</protein>
<organism evidence="1 2">
    <name type="scientific">Meloidogyne enterolobii</name>
    <name type="common">Root-knot nematode worm</name>
    <name type="synonym">Meloidogyne mayaguensis</name>
    <dbReference type="NCBI Taxonomy" id="390850"/>
    <lineage>
        <taxon>Eukaryota</taxon>
        <taxon>Metazoa</taxon>
        <taxon>Ecdysozoa</taxon>
        <taxon>Nematoda</taxon>
        <taxon>Chromadorea</taxon>
        <taxon>Rhabditida</taxon>
        <taxon>Tylenchina</taxon>
        <taxon>Tylenchomorpha</taxon>
        <taxon>Tylenchoidea</taxon>
        <taxon>Meloidogynidae</taxon>
        <taxon>Meloidogyninae</taxon>
        <taxon>Meloidogyne</taxon>
    </lineage>
</organism>